<feature type="transmembrane region" description="Helical" evidence="7">
    <location>
        <begin position="205"/>
        <end position="224"/>
    </location>
</feature>
<keyword evidence="10" id="KW-1185">Reference proteome</keyword>
<evidence type="ECO:0000313" key="10">
    <source>
        <dbReference type="Proteomes" id="UP000252586"/>
    </source>
</evidence>
<dbReference type="Proteomes" id="UP000252586">
    <property type="component" value="Unassembled WGS sequence"/>
</dbReference>
<dbReference type="Gene3D" id="1.20.1250.20">
    <property type="entry name" value="MFS general substrate transporter like domains"/>
    <property type="match status" value="1"/>
</dbReference>
<feature type="transmembrane region" description="Helical" evidence="7">
    <location>
        <begin position="143"/>
        <end position="166"/>
    </location>
</feature>
<dbReference type="PRINTS" id="PR01036">
    <property type="entry name" value="TCRTETB"/>
</dbReference>
<evidence type="ECO:0000256" key="3">
    <source>
        <dbReference type="ARBA" id="ARBA00022475"/>
    </source>
</evidence>
<feature type="transmembrane region" description="Helical" evidence="7">
    <location>
        <begin position="110"/>
        <end position="131"/>
    </location>
</feature>
<comment type="subcellular location">
    <subcellularLocation>
        <location evidence="1">Cell membrane</location>
        <topology evidence="1">Multi-pass membrane protein</topology>
    </subcellularLocation>
</comment>
<name>A0A366E1L3_9NOCA</name>
<keyword evidence="4 7" id="KW-0812">Transmembrane</keyword>
<dbReference type="GO" id="GO:0005886">
    <property type="term" value="C:plasma membrane"/>
    <property type="evidence" value="ECO:0007669"/>
    <property type="project" value="UniProtKB-SubCell"/>
</dbReference>
<dbReference type="PANTHER" id="PTHR42718">
    <property type="entry name" value="MAJOR FACILITATOR SUPERFAMILY MULTIDRUG TRANSPORTER MFSC"/>
    <property type="match status" value="1"/>
</dbReference>
<feature type="transmembrane region" description="Helical" evidence="7">
    <location>
        <begin position="274"/>
        <end position="299"/>
    </location>
</feature>
<feature type="transmembrane region" description="Helical" evidence="7">
    <location>
        <begin position="236"/>
        <end position="254"/>
    </location>
</feature>
<accession>A0A366E1L3</accession>
<proteinExistence type="predicted"/>
<dbReference type="RefSeq" id="WP_067513903.1">
    <property type="nucleotide sequence ID" value="NZ_QNRE01000001.1"/>
</dbReference>
<evidence type="ECO:0000256" key="4">
    <source>
        <dbReference type="ARBA" id="ARBA00022692"/>
    </source>
</evidence>
<feature type="transmembrane region" description="Helical" evidence="7">
    <location>
        <begin position="339"/>
        <end position="357"/>
    </location>
</feature>
<dbReference type="InterPro" id="IPR020846">
    <property type="entry name" value="MFS_dom"/>
</dbReference>
<evidence type="ECO:0000256" key="2">
    <source>
        <dbReference type="ARBA" id="ARBA00022448"/>
    </source>
</evidence>
<organism evidence="9 10">
    <name type="scientific">Nocardia puris</name>
    <dbReference type="NCBI Taxonomy" id="208602"/>
    <lineage>
        <taxon>Bacteria</taxon>
        <taxon>Bacillati</taxon>
        <taxon>Actinomycetota</taxon>
        <taxon>Actinomycetes</taxon>
        <taxon>Mycobacteriales</taxon>
        <taxon>Nocardiaceae</taxon>
        <taxon>Nocardia</taxon>
    </lineage>
</organism>
<evidence type="ECO:0000256" key="1">
    <source>
        <dbReference type="ARBA" id="ARBA00004651"/>
    </source>
</evidence>
<feature type="transmembrane region" description="Helical" evidence="7">
    <location>
        <begin position="20"/>
        <end position="42"/>
    </location>
</feature>
<dbReference type="Gene3D" id="1.20.1720.10">
    <property type="entry name" value="Multidrug resistance protein D"/>
    <property type="match status" value="1"/>
</dbReference>
<feature type="transmembrane region" description="Helical" evidence="7">
    <location>
        <begin position="406"/>
        <end position="426"/>
    </location>
</feature>
<dbReference type="Pfam" id="PF07690">
    <property type="entry name" value="MFS_1"/>
    <property type="match status" value="1"/>
</dbReference>
<dbReference type="AlphaFoldDB" id="A0A366E1L3"/>
<evidence type="ECO:0000259" key="8">
    <source>
        <dbReference type="PROSITE" id="PS50850"/>
    </source>
</evidence>
<dbReference type="GO" id="GO:0022857">
    <property type="term" value="F:transmembrane transporter activity"/>
    <property type="evidence" value="ECO:0007669"/>
    <property type="project" value="InterPro"/>
</dbReference>
<feature type="domain" description="Major facilitator superfamily (MFS) profile" evidence="8">
    <location>
        <begin position="19"/>
        <end position="504"/>
    </location>
</feature>
<comment type="caution">
    <text evidence="9">The sequence shown here is derived from an EMBL/GenBank/DDBJ whole genome shotgun (WGS) entry which is preliminary data.</text>
</comment>
<feature type="transmembrane region" description="Helical" evidence="7">
    <location>
        <begin position="363"/>
        <end position="385"/>
    </location>
</feature>
<keyword evidence="2" id="KW-0813">Transport</keyword>
<feature type="transmembrane region" description="Helical" evidence="7">
    <location>
        <begin position="480"/>
        <end position="500"/>
    </location>
</feature>
<evidence type="ECO:0000256" key="6">
    <source>
        <dbReference type="ARBA" id="ARBA00023136"/>
    </source>
</evidence>
<dbReference type="InterPro" id="IPR036259">
    <property type="entry name" value="MFS_trans_sf"/>
</dbReference>
<dbReference type="SUPFAM" id="SSF103473">
    <property type="entry name" value="MFS general substrate transporter"/>
    <property type="match status" value="1"/>
</dbReference>
<dbReference type="OrthoDB" id="9781469at2"/>
<dbReference type="STRING" id="1210090.GCA_001613185_06325"/>
<feature type="transmembrane region" description="Helical" evidence="7">
    <location>
        <begin position="85"/>
        <end position="104"/>
    </location>
</feature>
<feature type="transmembrane region" description="Helical" evidence="7">
    <location>
        <begin position="311"/>
        <end position="332"/>
    </location>
</feature>
<dbReference type="PROSITE" id="PS50850">
    <property type="entry name" value="MFS"/>
    <property type="match status" value="1"/>
</dbReference>
<dbReference type="InterPro" id="IPR011701">
    <property type="entry name" value="MFS"/>
</dbReference>
<sequence length="511" mass="52180">MNTSATAAPAGSATRRWAAVAVLSASLLVITMDMTILNIAIPDMAADLRPASDQLLWIVDSYSLVLAGLLVTMSSIGDRWGRKRLLLTGYAVFGGASVLVLFAHSPEAVIAVRALLGVGGAMIMPTTLSMIRTVFTDPAERATALGIWAAVSGVGAAVGPIVGGLLLEFFSWRAAFLVNAPLMAIAFVAGALILPEARHPNPGRWDLVGAGLSLAGMVGLVWSFKHFAKQETLADADGWIVLLTALALLTLFVLRCLRRPDPLLDVRLFSSRPFTAAVVAALGATFALGAALLLLAQWMQLVEGASPIRTGVLLLPVAVAATVASVLAPLLARAIGARSVLAGGLAVAGVGMLALFVPSSPVYGHVLVALCLVGAGMGSLAIGSAMIMSGSPQEKAGSAAAIEETAYDLGSVLGVATLGSAAAVLYRSRLDADHLLDSLDPALADAARESLGSAIAVADQLGLPLLASEASAAFTESMQVTSLIGGLVMLAAAAVVFVTTPKGTDITRQSH</sequence>
<keyword evidence="3" id="KW-1003">Cell membrane</keyword>
<keyword evidence="6 7" id="KW-0472">Membrane</keyword>
<evidence type="ECO:0000256" key="5">
    <source>
        <dbReference type="ARBA" id="ARBA00022989"/>
    </source>
</evidence>
<feature type="transmembrane region" description="Helical" evidence="7">
    <location>
        <begin position="54"/>
        <end position="73"/>
    </location>
</feature>
<dbReference type="CDD" id="cd17321">
    <property type="entry name" value="MFS_MMR_MDR_like"/>
    <property type="match status" value="1"/>
</dbReference>
<reference evidence="9 10" key="1">
    <citation type="submission" date="2018-06" db="EMBL/GenBank/DDBJ databases">
        <title>Genomic Encyclopedia of Type Strains, Phase IV (KMG-IV): sequencing the most valuable type-strain genomes for metagenomic binning, comparative biology and taxonomic classification.</title>
        <authorList>
            <person name="Goeker M."/>
        </authorList>
    </citation>
    <scope>NUCLEOTIDE SEQUENCE [LARGE SCALE GENOMIC DNA]</scope>
    <source>
        <strain evidence="9 10">DSM 44599</strain>
    </source>
</reference>
<evidence type="ECO:0000256" key="7">
    <source>
        <dbReference type="SAM" id="Phobius"/>
    </source>
</evidence>
<protein>
    <submittedName>
        <fullName evidence="9">DHA2 family multidrug resistance protein-like MFS transporter</fullName>
    </submittedName>
</protein>
<dbReference type="PANTHER" id="PTHR42718:SF47">
    <property type="entry name" value="METHYL VIOLOGEN RESISTANCE PROTEIN SMVA"/>
    <property type="match status" value="1"/>
</dbReference>
<gene>
    <name evidence="9" type="ORF">DFR74_101267</name>
</gene>
<keyword evidence="5 7" id="KW-1133">Transmembrane helix</keyword>
<evidence type="ECO:0000313" key="9">
    <source>
        <dbReference type="EMBL" id="RBO96256.1"/>
    </source>
</evidence>
<dbReference type="EMBL" id="QNRE01000001">
    <property type="protein sequence ID" value="RBO96256.1"/>
    <property type="molecule type" value="Genomic_DNA"/>
</dbReference>
<feature type="transmembrane region" description="Helical" evidence="7">
    <location>
        <begin position="172"/>
        <end position="193"/>
    </location>
</feature>